<sequence length="71" mass="8177">MSTEREELEGFELTYSVQIDSSQLLELLVDEMDTGDSFWQTTNASGQVLDRSERYEDQARCLRDGLNKVLN</sequence>
<accession>A0A2A3M1G5</accession>
<organism evidence="1 2">
    <name type="scientific">Pseudomonas plecoglossicida</name>
    <dbReference type="NCBI Taxonomy" id="70775"/>
    <lineage>
        <taxon>Bacteria</taxon>
        <taxon>Pseudomonadati</taxon>
        <taxon>Pseudomonadota</taxon>
        <taxon>Gammaproteobacteria</taxon>
        <taxon>Pseudomonadales</taxon>
        <taxon>Pseudomonadaceae</taxon>
        <taxon>Pseudomonas</taxon>
    </lineage>
</organism>
<evidence type="ECO:0000313" key="2">
    <source>
        <dbReference type="Proteomes" id="UP000218102"/>
    </source>
</evidence>
<gene>
    <name evidence="1" type="ORF">CMV24_18950</name>
</gene>
<protein>
    <submittedName>
        <fullName evidence="1">Uncharacterized protein</fullName>
    </submittedName>
</protein>
<dbReference type="Proteomes" id="UP000218102">
    <property type="component" value="Unassembled WGS sequence"/>
</dbReference>
<reference evidence="1 2" key="1">
    <citation type="submission" date="2017-09" db="EMBL/GenBank/DDBJ databases">
        <authorList>
            <person name="Ehlers B."/>
            <person name="Leendertz F.H."/>
        </authorList>
    </citation>
    <scope>NUCLEOTIDE SEQUENCE [LARGE SCALE GENOMIC DNA]</scope>
    <source>
        <strain evidence="1 2">DJ-1</strain>
    </source>
</reference>
<name>A0A2A3M1G5_PSEDL</name>
<proteinExistence type="predicted"/>
<comment type="caution">
    <text evidence="1">The sequence shown here is derived from an EMBL/GenBank/DDBJ whole genome shotgun (WGS) entry which is preliminary data.</text>
</comment>
<dbReference type="RefSeq" id="WP_023383606.1">
    <property type="nucleotide sequence ID" value="NZ_NTME01000021.1"/>
</dbReference>
<dbReference type="AlphaFoldDB" id="A0A2A3M1G5"/>
<evidence type="ECO:0000313" key="1">
    <source>
        <dbReference type="EMBL" id="PBJ93908.1"/>
    </source>
</evidence>
<dbReference type="EMBL" id="NTME01000021">
    <property type="protein sequence ID" value="PBJ93908.1"/>
    <property type="molecule type" value="Genomic_DNA"/>
</dbReference>